<accession>A0A107FNI3</accession>
<dbReference type="RefSeq" id="WP_023476971.1">
    <property type="nucleotide sequence ID" value="NZ_JAXKSK010000017.1"/>
</dbReference>
<comment type="caution">
    <text evidence="1">The sequence shown here is derived from an EMBL/GenBank/DDBJ whole genome shotgun (WGS) entry which is preliminary data.</text>
</comment>
<evidence type="ECO:0000313" key="2">
    <source>
        <dbReference type="Proteomes" id="UP000062998"/>
    </source>
</evidence>
<dbReference type="Proteomes" id="UP000062998">
    <property type="component" value="Unassembled WGS sequence"/>
</dbReference>
<evidence type="ECO:0000313" key="1">
    <source>
        <dbReference type="EMBL" id="KWD96782.1"/>
    </source>
</evidence>
<proteinExistence type="predicted"/>
<protein>
    <submittedName>
        <fullName evidence="1">Uncharacterized protein</fullName>
    </submittedName>
</protein>
<dbReference type="AlphaFoldDB" id="A0A107FNI3"/>
<reference evidence="1 2" key="1">
    <citation type="submission" date="2015-11" db="EMBL/GenBank/DDBJ databases">
        <title>Expanding the genomic diversity of Burkholderia species for the development of highly accurate diagnostics.</title>
        <authorList>
            <person name="Sahl J."/>
            <person name="Keim P."/>
            <person name="Wagner D."/>
        </authorList>
    </citation>
    <scope>NUCLEOTIDE SEQUENCE [LARGE SCALE GENOMIC DNA]</scope>
    <source>
        <strain evidence="1 2">MSMB2167WGS</strain>
    </source>
</reference>
<gene>
    <name evidence="1" type="ORF">WL73_21815</name>
</gene>
<dbReference type="EMBL" id="LPIX01000089">
    <property type="protein sequence ID" value="KWD96782.1"/>
    <property type="molecule type" value="Genomic_DNA"/>
</dbReference>
<sequence>MAMQPDARQTGFPPSTRLQAAGVNFEGKIVGKSLRACPNRLFRFRRCRAGCRDFDTEHLRRAPNRRGLPHRTLA</sequence>
<organism evidence="1 2">
    <name type="scientific">Burkholderia ubonensis</name>
    <dbReference type="NCBI Taxonomy" id="101571"/>
    <lineage>
        <taxon>Bacteria</taxon>
        <taxon>Pseudomonadati</taxon>
        <taxon>Pseudomonadota</taxon>
        <taxon>Betaproteobacteria</taxon>
        <taxon>Burkholderiales</taxon>
        <taxon>Burkholderiaceae</taxon>
        <taxon>Burkholderia</taxon>
        <taxon>Burkholderia cepacia complex</taxon>
    </lineage>
</organism>
<name>A0A107FNI3_9BURK</name>